<protein>
    <submittedName>
        <fullName evidence="3">Carbohydrate porin</fullName>
    </submittedName>
</protein>
<dbReference type="KEGG" id="spha:D3Y57_01460"/>
<dbReference type="GO" id="GO:0016020">
    <property type="term" value="C:membrane"/>
    <property type="evidence" value="ECO:0007669"/>
    <property type="project" value="InterPro"/>
</dbReference>
<evidence type="ECO:0000313" key="3">
    <source>
        <dbReference type="EMBL" id="AYJ84789.1"/>
    </source>
</evidence>
<dbReference type="AlphaFoldDB" id="A0A494T5W5"/>
<dbReference type="EMBL" id="CP032828">
    <property type="protein sequence ID" value="AYJ84789.1"/>
    <property type="molecule type" value="Genomic_DNA"/>
</dbReference>
<dbReference type="OrthoDB" id="177316at2"/>
<comment type="similarity">
    <text evidence="1 2">Belongs to the OprB family.</text>
</comment>
<dbReference type="Gene3D" id="2.40.160.180">
    <property type="entry name" value="Carbohydrate-selective porin OprB"/>
    <property type="match status" value="1"/>
</dbReference>
<dbReference type="PANTHER" id="PTHR37944:SF1">
    <property type="entry name" value="PORIN B"/>
    <property type="match status" value="1"/>
</dbReference>
<evidence type="ECO:0000313" key="4">
    <source>
        <dbReference type="Proteomes" id="UP000276254"/>
    </source>
</evidence>
<dbReference type="Proteomes" id="UP000276254">
    <property type="component" value="Plasmid unnamed1"/>
</dbReference>
<keyword evidence="3" id="KW-0614">Plasmid</keyword>
<reference evidence="3 4" key="1">
    <citation type="submission" date="2018-09" db="EMBL/GenBank/DDBJ databases">
        <title>Sphingomonas peninsula sp. nov., isolated from fildes peninsula, Antarctic soil.</title>
        <authorList>
            <person name="Yingchao G."/>
        </authorList>
    </citation>
    <scope>NUCLEOTIDE SEQUENCE [LARGE SCALE GENOMIC DNA]</scope>
    <source>
        <strain evidence="3 4">YZ-8</strain>
        <plasmid evidence="3 4">unnamed1</plasmid>
    </source>
</reference>
<evidence type="ECO:0000256" key="2">
    <source>
        <dbReference type="RuleBase" id="RU363072"/>
    </source>
</evidence>
<evidence type="ECO:0000256" key="1">
    <source>
        <dbReference type="ARBA" id="ARBA00008769"/>
    </source>
</evidence>
<dbReference type="GO" id="GO:0008643">
    <property type="term" value="P:carbohydrate transport"/>
    <property type="evidence" value="ECO:0007669"/>
    <property type="project" value="InterPro"/>
</dbReference>
<sequence>MRRACGQPRGDYWYNWPISNWGARLRVKNDRFYAMIGAYEINPRNLDHEFTIGYFHGATGVMVPVEVGYTPRFGTSRLPGSYKFGGWYNSANADDLYYDINYQPPAVTGLAPLQKNGRYGAYIQFQQQLTGTTEDGPTGPKTKQGMTAFLNVTQTDRATQVTDNQIAGGVFYTGLFKSRPQDDMGIAIARTNVNARSTRDIVPGAERPNAEYAAEINYGVHLTDWLVLKPNIQYIIDPGGYAHATDVVVLGMDGSIKF</sequence>
<gene>
    <name evidence="3" type="ORF">D3Y57_01460</name>
</gene>
<dbReference type="InterPro" id="IPR007049">
    <property type="entry name" value="Carb-sel_porin_OprB"/>
</dbReference>
<dbReference type="InterPro" id="IPR038673">
    <property type="entry name" value="OprB_sf"/>
</dbReference>
<name>A0A494T5W5_SPHPE</name>
<geneLocation type="plasmid" evidence="3">
    <name>unnamed1</name>
</geneLocation>
<dbReference type="GO" id="GO:0015288">
    <property type="term" value="F:porin activity"/>
    <property type="evidence" value="ECO:0007669"/>
    <property type="project" value="InterPro"/>
</dbReference>
<dbReference type="Pfam" id="PF04966">
    <property type="entry name" value="OprB"/>
    <property type="match status" value="1"/>
</dbReference>
<proteinExistence type="inferred from homology"/>
<organism evidence="3 4">
    <name type="scientific">Sphingomonas paeninsulae</name>
    <dbReference type="NCBI Taxonomy" id="2319844"/>
    <lineage>
        <taxon>Bacteria</taxon>
        <taxon>Pseudomonadati</taxon>
        <taxon>Pseudomonadota</taxon>
        <taxon>Alphaproteobacteria</taxon>
        <taxon>Sphingomonadales</taxon>
        <taxon>Sphingomonadaceae</taxon>
        <taxon>Sphingomonas</taxon>
    </lineage>
</organism>
<accession>A0A494T5W5</accession>
<keyword evidence="4" id="KW-1185">Reference proteome</keyword>
<dbReference type="InterPro" id="IPR052932">
    <property type="entry name" value="OprB_Porin"/>
</dbReference>
<dbReference type="PANTHER" id="PTHR37944">
    <property type="entry name" value="PORIN B"/>
    <property type="match status" value="1"/>
</dbReference>